<reference evidence="2 3" key="1">
    <citation type="journal article" date="2018" name="Syst. Appl. Microbiol.">
        <title>Corynebacterium heidelbergense sp. nov., isolated from the preen glands of Egyptian geese (Alopochen aegyptiacus).</title>
        <authorList>
            <person name="Braun M.S."/>
            <person name="Wang E."/>
            <person name="Zimmermann S."/>
            <person name="Wink M."/>
        </authorList>
    </citation>
    <scope>NUCLEOTIDE SEQUENCE [LARGE SCALE GENOMIC DNA]</scope>
    <source>
        <strain evidence="2 3">647</strain>
    </source>
</reference>
<feature type="compositionally biased region" description="Basic and acidic residues" evidence="1">
    <location>
        <begin position="1"/>
        <end position="31"/>
    </location>
</feature>
<protein>
    <recommendedName>
        <fullName evidence="4">Pentapeptide repeat-containing protein</fullName>
    </recommendedName>
</protein>
<dbReference type="EMBL" id="QHCV01000022">
    <property type="protein sequence ID" value="RAV32449.1"/>
    <property type="molecule type" value="Genomic_DNA"/>
</dbReference>
<name>A0A364V739_9CORY</name>
<evidence type="ECO:0000256" key="1">
    <source>
        <dbReference type="SAM" id="MobiDB-lite"/>
    </source>
</evidence>
<evidence type="ECO:0008006" key="4">
    <source>
        <dbReference type="Google" id="ProtNLM"/>
    </source>
</evidence>
<accession>A0A364V739</accession>
<organism evidence="2 3">
    <name type="scientific">Corynebacterium heidelbergense</name>
    <dbReference type="NCBI Taxonomy" id="2055947"/>
    <lineage>
        <taxon>Bacteria</taxon>
        <taxon>Bacillati</taxon>
        <taxon>Actinomycetota</taxon>
        <taxon>Actinomycetes</taxon>
        <taxon>Mycobacteriales</taxon>
        <taxon>Corynebacteriaceae</taxon>
        <taxon>Corynebacterium</taxon>
    </lineage>
</organism>
<keyword evidence="3" id="KW-1185">Reference proteome</keyword>
<dbReference type="AlphaFoldDB" id="A0A364V739"/>
<evidence type="ECO:0000313" key="2">
    <source>
        <dbReference type="EMBL" id="RAV32449.1"/>
    </source>
</evidence>
<gene>
    <name evidence="2" type="ORF">DLJ54_03335</name>
</gene>
<comment type="caution">
    <text evidence="2">The sequence shown here is derived from an EMBL/GenBank/DDBJ whole genome shotgun (WGS) entry which is preliminary data.</text>
</comment>
<sequence length="81" mass="9062">MQTECGKNRGVENRRGRDLRGRNLRGRDLRGRNLRGRNQRAQIAAVTNVNSPFCRAMTLLLRARFPIGPSGTANGPFVVSR</sequence>
<proteinExistence type="predicted"/>
<evidence type="ECO:0000313" key="3">
    <source>
        <dbReference type="Proteomes" id="UP000251577"/>
    </source>
</evidence>
<dbReference type="Proteomes" id="UP000251577">
    <property type="component" value="Unassembled WGS sequence"/>
</dbReference>
<feature type="region of interest" description="Disordered" evidence="1">
    <location>
        <begin position="1"/>
        <end position="35"/>
    </location>
</feature>